<dbReference type="Pfam" id="PF02493">
    <property type="entry name" value="MORN"/>
    <property type="match status" value="2"/>
</dbReference>
<name>A0A8S1N093_9CILI</name>
<sequence length="113" mass="12726">MGICYGVCEQQAKNIVNQTAIVTETIKQGLQEDTIISAEIEQEKRYFHMETCEIYEGDIVNGIRNGKGRQIWPDGNFINDMADGKGILVNSEGNVYEGEWLEDEASILEKLQP</sequence>
<protein>
    <recommendedName>
        <fullName evidence="4">MORN repeat protein</fullName>
    </recommendedName>
</protein>
<reference evidence="2" key="1">
    <citation type="submission" date="2021-01" db="EMBL/GenBank/DDBJ databases">
        <authorList>
            <consortium name="Genoscope - CEA"/>
            <person name="William W."/>
        </authorList>
    </citation>
    <scope>NUCLEOTIDE SEQUENCE</scope>
</reference>
<dbReference type="PANTHER" id="PTHR43215">
    <property type="entry name" value="RADIAL SPOKE HEAD 1 HOMOLOG"/>
    <property type="match status" value="1"/>
</dbReference>
<dbReference type="AlphaFoldDB" id="A0A8S1N093"/>
<gene>
    <name evidence="2" type="ORF">PSON_ATCC_30995.1.T0400304</name>
</gene>
<dbReference type="InterPro" id="IPR003409">
    <property type="entry name" value="MORN"/>
</dbReference>
<evidence type="ECO:0000313" key="2">
    <source>
        <dbReference type="EMBL" id="CAD8080524.1"/>
    </source>
</evidence>
<proteinExistence type="predicted"/>
<dbReference type="OrthoDB" id="377104at2759"/>
<comment type="caution">
    <text evidence="2">The sequence shown here is derived from an EMBL/GenBank/DDBJ whole genome shotgun (WGS) entry which is preliminary data.</text>
</comment>
<dbReference type="Proteomes" id="UP000692954">
    <property type="component" value="Unassembled WGS sequence"/>
</dbReference>
<evidence type="ECO:0000313" key="3">
    <source>
        <dbReference type="Proteomes" id="UP000692954"/>
    </source>
</evidence>
<keyword evidence="3" id="KW-1185">Reference proteome</keyword>
<evidence type="ECO:0008006" key="4">
    <source>
        <dbReference type="Google" id="ProtNLM"/>
    </source>
</evidence>
<accession>A0A8S1N093</accession>
<keyword evidence="1" id="KW-0677">Repeat</keyword>
<dbReference type="PANTHER" id="PTHR43215:SF14">
    <property type="entry name" value="RADIAL SPOKE HEAD 1 HOMOLOG"/>
    <property type="match status" value="1"/>
</dbReference>
<organism evidence="2 3">
    <name type="scientific">Paramecium sonneborni</name>
    <dbReference type="NCBI Taxonomy" id="65129"/>
    <lineage>
        <taxon>Eukaryota</taxon>
        <taxon>Sar</taxon>
        <taxon>Alveolata</taxon>
        <taxon>Ciliophora</taxon>
        <taxon>Intramacronucleata</taxon>
        <taxon>Oligohymenophorea</taxon>
        <taxon>Peniculida</taxon>
        <taxon>Parameciidae</taxon>
        <taxon>Paramecium</taxon>
    </lineage>
</organism>
<evidence type="ECO:0000256" key="1">
    <source>
        <dbReference type="ARBA" id="ARBA00022737"/>
    </source>
</evidence>
<dbReference type="EMBL" id="CAJJDN010000040">
    <property type="protein sequence ID" value="CAD8080524.1"/>
    <property type="molecule type" value="Genomic_DNA"/>
</dbReference>